<gene>
    <name evidence="3" type="ORF">SELMODRAFT_431556</name>
</gene>
<dbReference type="HOGENOM" id="CLU_632238_0_0_1"/>
<dbReference type="InParanoid" id="D8TD17"/>
<protein>
    <submittedName>
        <fullName evidence="3">Uncharacterized protein</fullName>
    </submittedName>
</protein>
<organism evidence="4">
    <name type="scientific">Selaginella moellendorffii</name>
    <name type="common">Spikemoss</name>
    <dbReference type="NCBI Taxonomy" id="88036"/>
    <lineage>
        <taxon>Eukaryota</taxon>
        <taxon>Viridiplantae</taxon>
        <taxon>Streptophyta</taxon>
        <taxon>Embryophyta</taxon>
        <taxon>Tracheophyta</taxon>
        <taxon>Lycopodiopsida</taxon>
        <taxon>Selaginellales</taxon>
        <taxon>Selaginellaceae</taxon>
        <taxon>Selaginella</taxon>
    </lineage>
</organism>
<feature type="compositionally biased region" description="Basic and acidic residues" evidence="2">
    <location>
        <begin position="85"/>
        <end position="98"/>
    </location>
</feature>
<name>D8TD17_SELML</name>
<keyword evidence="4" id="KW-1185">Reference proteome</keyword>
<feature type="coiled-coil region" evidence="1">
    <location>
        <begin position="251"/>
        <end position="285"/>
    </location>
</feature>
<dbReference type="Gramene" id="EFJ05444">
    <property type="protein sequence ID" value="EFJ05444"/>
    <property type="gene ID" value="SELMODRAFT_431556"/>
</dbReference>
<evidence type="ECO:0000313" key="4">
    <source>
        <dbReference type="Proteomes" id="UP000001514"/>
    </source>
</evidence>
<evidence type="ECO:0000256" key="2">
    <source>
        <dbReference type="SAM" id="MobiDB-lite"/>
    </source>
</evidence>
<reference evidence="3 4" key="1">
    <citation type="journal article" date="2011" name="Science">
        <title>The Selaginella genome identifies genetic changes associated with the evolution of vascular plants.</title>
        <authorList>
            <person name="Banks J.A."/>
            <person name="Nishiyama T."/>
            <person name="Hasebe M."/>
            <person name="Bowman J.L."/>
            <person name="Gribskov M."/>
            <person name="dePamphilis C."/>
            <person name="Albert V.A."/>
            <person name="Aono N."/>
            <person name="Aoyama T."/>
            <person name="Ambrose B.A."/>
            <person name="Ashton N.W."/>
            <person name="Axtell M.J."/>
            <person name="Barker E."/>
            <person name="Barker M.S."/>
            <person name="Bennetzen J.L."/>
            <person name="Bonawitz N.D."/>
            <person name="Chapple C."/>
            <person name="Cheng C."/>
            <person name="Correa L.G."/>
            <person name="Dacre M."/>
            <person name="DeBarry J."/>
            <person name="Dreyer I."/>
            <person name="Elias M."/>
            <person name="Engstrom E.M."/>
            <person name="Estelle M."/>
            <person name="Feng L."/>
            <person name="Finet C."/>
            <person name="Floyd S.K."/>
            <person name="Frommer W.B."/>
            <person name="Fujita T."/>
            <person name="Gramzow L."/>
            <person name="Gutensohn M."/>
            <person name="Harholt J."/>
            <person name="Hattori M."/>
            <person name="Heyl A."/>
            <person name="Hirai T."/>
            <person name="Hiwatashi Y."/>
            <person name="Ishikawa M."/>
            <person name="Iwata M."/>
            <person name="Karol K.G."/>
            <person name="Koehler B."/>
            <person name="Kolukisaoglu U."/>
            <person name="Kubo M."/>
            <person name="Kurata T."/>
            <person name="Lalonde S."/>
            <person name="Li K."/>
            <person name="Li Y."/>
            <person name="Litt A."/>
            <person name="Lyons E."/>
            <person name="Manning G."/>
            <person name="Maruyama T."/>
            <person name="Michael T.P."/>
            <person name="Mikami K."/>
            <person name="Miyazaki S."/>
            <person name="Morinaga S."/>
            <person name="Murata T."/>
            <person name="Mueller-Roeber B."/>
            <person name="Nelson D.R."/>
            <person name="Obara M."/>
            <person name="Oguri Y."/>
            <person name="Olmstead R.G."/>
            <person name="Onodera N."/>
            <person name="Petersen B.L."/>
            <person name="Pils B."/>
            <person name="Prigge M."/>
            <person name="Rensing S.A."/>
            <person name="Riano-Pachon D.M."/>
            <person name="Roberts A.W."/>
            <person name="Sato Y."/>
            <person name="Scheller H.V."/>
            <person name="Schulz B."/>
            <person name="Schulz C."/>
            <person name="Shakirov E.V."/>
            <person name="Shibagaki N."/>
            <person name="Shinohara N."/>
            <person name="Shippen D.E."/>
            <person name="Soerensen I."/>
            <person name="Sotooka R."/>
            <person name="Sugimoto N."/>
            <person name="Sugita M."/>
            <person name="Sumikawa N."/>
            <person name="Tanurdzic M."/>
            <person name="Theissen G."/>
            <person name="Ulvskov P."/>
            <person name="Wakazuki S."/>
            <person name="Weng J.K."/>
            <person name="Willats W.W."/>
            <person name="Wipf D."/>
            <person name="Wolf P.G."/>
            <person name="Yang L."/>
            <person name="Zimmer A.D."/>
            <person name="Zhu Q."/>
            <person name="Mitros T."/>
            <person name="Hellsten U."/>
            <person name="Loque D."/>
            <person name="Otillar R."/>
            <person name="Salamov A."/>
            <person name="Schmutz J."/>
            <person name="Shapiro H."/>
            <person name="Lindquist E."/>
            <person name="Lucas S."/>
            <person name="Rokhsar D."/>
            <person name="Grigoriev I.V."/>
        </authorList>
    </citation>
    <scope>NUCLEOTIDE SEQUENCE [LARGE SCALE GENOMIC DNA]</scope>
</reference>
<dbReference type="eggNOG" id="ENOG502R376">
    <property type="taxonomic scope" value="Eukaryota"/>
</dbReference>
<evidence type="ECO:0000313" key="3">
    <source>
        <dbReference type="EMBL" id="EFJ05444.1"/>
    </source>
</evidence>
<keyword evidence="1" id="KW-0175">Coiled coil</keyword>
<sequence>MVQKWHRQRKLDVPEKECPSSWSSAERRAEEAFCILESTIQMVECDPRTFGPRSLQVLRDKLLSAFSNVRRFHLQLCELKRASQKGQEKAGTERKDADSYQELSESERREAETARSYIDLTRDENLKLKEDLQALAMDNRAKALALATAQESCTCALEQVKKHKEVIARTTADNMLFLMKVVVFNVAYDRRHSYLYSSSNLRKICEAQKQNMKTFRSRSTWLEEASAEIEDAVRNSLDKAQACEIEVQKLHRQQEIRMQECENKLQDLTNTVSTISAAKQHLEDRVKFFEEEKRIFSKTLEQESSEKHHIRIQNQSLMSTIDRCNQEVATADLEGRKNKENELFQDLESITDQLETQRVMNLSLMKKKEESILSRLLMGGLDSNSNHPGGYHFVVLVQGFSCPNTPPTPPALYAQASIFLR</sequence>
<dbReference type="EMBL" id="GL377724">
    <property type="protein sequence ID" value="EFJ05444.1"/>
    <property type="molecule type" value="Genomic_DNA"/>
</dbReference>
<dbReference type="AlphaFoldDB" id="D8TD17"/>
<feature type="region of interest" description="Disordered" evidence="2">
    <location>
        <begin position="85"/>
        <end position="108"/>
    </location>
</feature>
<dbReference type="Proteomes" id="UP000001514">
    <property type="component" value="Unassembled WGS sequence"/>
</dbReference>
<accession>D8TD17</accession>
<proteinExistence type="predicted"/>
<dbReference type="KEGG" id="smo:SELMODRAFT_431556"/>
<evidence type="ECO:0000256" key="1">
    <source>
        <dbReference type="SAM" id="Coils"/>
    </source>
</evidence>